<reference evidence="4" key="1">
    <citation type="journal article" date="2022" name="G3 (Bethesda)">
        <title>High quality genome of the basidiomycete yeast Dioszegia hungarica PDD-24b-2 isolated from cloud water.</title>
        <authorList>
            <person name="Jarrige D."/>
            <person name="Haridas S."/>
            <person name="Bleykasten-Grosshans C."/>
            <person name="Joly M."/>
            <person name="Nadalig T."/>
            <person name="Sancelme M."/>
            <person name="Vuilleumier S."/>
            <person name="Grigoriev I.V."/>
            <person name="Amato P."/>
            <person name="Bringel F."/>
        </authorList>
    </citation>
    <scope>NUCLEOTIDE SEQUENCE</scope>
    <source>
        <strain evidence="4">PDD-24b-2</strain>
    </source>
</reference>
<proteinExistence type="predicted"/>
<feature type="repeat" description="Pumilio" evidence="2">
    <location>
        <begin position="21"/>
        <end position="56"/>
    </location>
</feature>
<dbReference type="SUPFAM" id="SSF48371">
    <property type="entry name" value="ARM repeat"/>
    <property type="match status" value="1"/>
</dbReference>
<evidence type="ECO:0000313" key="4">
    <source>
        <dbReference type="EMBL" id="KAI9637972.1"/>
    </source>
</evidence>
<dbReference type="GO" id="GO:0000288">
    <property type="term" value="P:nuclear-transcribed mRNA catabolic process, deadenylation-dependent decay"/>
    <property type="evidence" value="ECO:0007669"/>
    <property type="project" value="TreeGrafter"/>
</dbReference>
<dbReference type="SMART" id="SM00025">
    <property type="entry name" value="Pumilio"/>
    <property type="match status" value="7"/>
</dbReference>
<evidence type="ECO:0000259" key="3">
    <source>
        <dbReference type="PROSITE" id="PS50303"/>
    </source>
</evidence>
<feature type="repeat" description="Pumilio" evidence="2">
    <location>
        <begin position="195"/>
        <end position="230"/>
    </location>
</feature>
<dbReference type="Proteomes" id="UP001164286">
    <property type="component" value="Unassembled WGS sequence"/>
</dbReference>
<feature type="domain" description="PUM-HD" evidence="3">
    <location>
        <begin position="1"/>
        <end position="335"/>
    </location>
</feature>
<dbReference type="InterPro" id="IPR033712">
    <property type="entry name" value="Pumilio_RNA-bd"/>
</dbReference>
<dbReference type="GO" id="GO:0003730">
    <property type="term" value="F:mRNA 3'-UTR binding"/>
    <property type="evidence" value="ECO:0007669"/>
    <property type="project" value="TreeGrafter"/>
</dbReference>
<dbReference type="PROSITE" id="PS50303">
    <property type="entry name" value="PUM_HD"/>
    <property type="match status" value="1"/>
</dbReference>
<dbReference type="Pfam" id="PF00806">
    <property type="entry name" value="PUF"/>
    <property type="match status" value="6"/>
</dbReference>
<organism evidence="4 5">
    <name type="scientific">Dioszegia hungarica</name>
    <dbReference type="NCBI Taxonomy" id="4972"/>
    <lineage>
        <taxon>Eukaryota</taxon>
        <taxon>Fungi</taxon>
        <taxon>Dikarya</taxon>
        <taxon>Basidiomycota</taxon>
        <taxon>Agaricomycotina</taxon>
        <taxon>Tremellomycetes</taxon>
        <taxon>Tremellales</taxon>
        <taxon>Bulleribasidiaceae</taxon>
        <taxon>Dioszegia</taxon>
    </lineage>
</organism>
<keyword evidence="5" id="KW-1185">Reference proteome</keyword>
<evidence type="ECO:0000256" key="1">
    <source>
        <dbReference type="ARBA" id="ARBA00022737"/>
    </source>
</evidence>
<name>A0AA38HD74_9TREE</name>
<dbReference type="InterPro" id="IPR033133">
    <property type="entry name" value="PUM-HD"/>
</dbReference>
<dbReference type="RefSeq" id="XP_052947749.1">
    <property type="nucleotide sequence ID" value="XM_053086624.1"/>
</dbReference>
<protein>
    <submittedName>
        <fullName evidence="4">Armadillo-type protein</fullName>
    </submittedName>
</protein>
<gene>
    <name evidence="4" type="ORF">MKK02DRAFT_22769</name>
</gene>
<dbReference type="PANTHER" id="PTHR12537:SF12">
    <property type="entry name" value="MATERNAL PROTEIN PUMILIO"/>
    <property type="match status" value="1"/>
</dbReference>
<dbReference type="AlphaFoldDB" id="A0AA38HD74"/>
<dbReference type="InterPro" id="IPR001313">
    <property type="entry name" value="Pumilio_RNA-bd_rpt"/>
</dbReference>
<feature type="repeat" description="Pumilio" evidence="2">
    <location>
        <begin position="159"/>
        <end position="194"/>
    </location>
</feature>
<feature type="non-terminal residue" evidence="4">
    <location>
        <position position="357"/>
    </location>
</feature>
<dbReference type="CDD" id="cd07920">
    <property type="entry name" value="Pumilio"/>
    <property type="match status" value="1"/>
</dbReference>
<dbReference type="InterPro" id="IPR016024">
    <property type="entry name" value="ARM-type_fold"/>
</dbReference>
<dbReference type="PROSITE" id="PS50302">
    <property type="entry name" value="PUM"/>
    <property type="match status" value="5"/>
</dbReference>
<sequence length="357" mass="39782">RSALLEDYRLNKTDRNWGLNEILGHIIEFSGDQHGSRLIQSKLEHANEHERGTMFAEILPNALTLMTDVFGNYVIQKFFDFGSAEQVRALGEKMRGQVLNLSMQMYGCRVVQKALERVEKDQKLSIIAELDGKIVDCVKSANANHRIIQCDPPKSVPDAFAGHALELSVHAFGCRVLQKAVENLPDGHKAELLEELHGCAKRLIEDAFGNYVVQSMIIAAGPDHRARVIQLIKGQVWTLSCHKFASNIVEKAILHAEPDDKRELVYELVAIREDGSNRIHSIIRDPFANFVLQVSYHLTKSGRAKLTAKTCLKSAERAQRQQVSFGPLSAVEGLLADVTAPGLARSPHEHHPAHSSR</sequence>
<evidence type="ECO:0000313" key="5">
    <source>
        <dbReference type="Proteomes" id="UP001164286"/>
    </source>
</evidence>
<dbReference type="InterPro" id="IPR011989">
    <property type="entry name" value="ARM-like"/>
</dbReference>
<dbReference type="EMBL" id="JAKWFO010000003">
    <property type="protein sequence ID" value="KAI9637972.1"/>
    <property type="molecule type" value="Genomic_DNA"/>
</dbReference>
<feature type="repeat" description="Pumilio" evidence="2">
    <location>
        <begin position="57"/>
        <end position="92"/>
    </location>
</feature>
<dbReference type="GO" id="GO:0005737">
    <property type="term" value="C:cytoplasm"/>
    <property type="evidence" value="ECO:0007669"/>
    <property type="project" value="TreeGrafter"/>
</dbReference>
<feature type="repeat" description="Pumilio" evidence="2">
    <location>
        <begin position="93"/>
        <end position="128"/>
    </location>
</feature>
<keyword evidence="1" id="KW-0677">Repeat</keyword>
<dbReference type="Gene3D" id="1.25.10.10">
    <property type="entry name" value="Leucine-rich Repeat Variant"/>
    <property type="match status" value="1"/>
</dbReference>
<dbReference type="PANTHER" id="PTHR12537">
    <property type="entry name" value="RNA BINDING PROTEIN PUMILIO-RELATED"/>
    <property type="match status" value="1"/>
</dbReference>
<accession>A0AA38HD74</accession>
<evidence type="ECO:0000256" key="2">
    <source>
        <dbReference type="PROSITE-ProRule" id="PRU00317"/>
    </source>
</evidence>
<comment type="caution">
    <text evidence="4">The sequence shown here is derived from an EMBL/GenBank/DDBJ whole genome shotgun (WGS) entry which is preliminary data.</text>
</comment>
<dbReference type="GeneID" id="77725825"/>